<dbReference type="RefSeq" id="WP_194140893.1">
    <property type="nucleotide sequence ID" value="NZ_PRDM01000006.1"/>
</dbReference>
<accession>A0ABR9TSY0</accession>
<reference evidence="3 4" key="1">
    <citation type="submission" date="2018-07" db="EMBL/GenBank/DDBJ databases">
        <title>Genome assembly of strain KB82.</title>
        <authorList>
            <person name="Kukolya J."/>
            <person name="Horvath B."/>
            <person name="Nagy I."/>
            <person name="Toth A."/>
        </authorList>
    </citation>
    <scope>NUCLEOTIDE SEQUENCE [LARGE SCALE GENOMIC DNA]</scope>
    <source>
        <strain evidence="3 4">Kb82</strain>
    </source>
</reference>
<dbReference type="PANTHER" id="PTHR46401">
    <property type="entry name" value="GLYCOSYLTRANSFERASE WBBK-RELATED"/>
    <property type="match status" value="1"/>
</dbReference>
<dbReference type="PANTHER" id="PTHR46401:SF2">
    <property type="entry name" value="GLYCOSYLTRANSFERASE WBBK-RELATED"/>
    <property type="match status" value="1"/>
</dbReference>
<dbReference type="Proteomes" id="UP000640614">
    <property type="component" value="Unassembled WGS sequence"/>
</dbReference>
<evidence type="ECO:0000256" key="1">
    <source>
        <dbReference type="ARBA" id="ARBA00022679"/>
    </source>
</evidence>
<dbReference type="Pfam" id="PF00534">
    <property type="entry name" value="Glycos_transf_1"/>
    <property type="match status" value="1"/>
</dbReference>
<dbReference type="SUPFAM" id="SSF53756">
    <property type="entry name" value="UDP-Glycosyltransferase/glycogen phosphorylase"/>
    <property type="match status" value="1"/>
</dbReference>
<protein>
    <submittedName>
        <fullName evidence="3">Glycosyltransferase</fullName>
    </submittedName>
</protein>
<comment type="caution">
    <text evidence="3">The sequence shown here is derived from an EMBL/GenBank/DDBJ whole genome shotgun (WGS) entry which is preliminary data.</text>
</comment>
<dbReference type="EMBL" id="PRDM01000006">
    <property type="protein sequence ID" value="MBE8727762.1"/>
    <property type="molecule type" value="Genomic_DNA"/>
</dbReference>
<evidence type="ECO:0000313" key="4">
    <source>
        <dbReference type="Proteomes" id="UP000640614"/>
    </source>
</evidence>
<dbReference type="Gene3D" id="3.40.50.2000">
    <property type="entry name" value="Glycogen Phosphorylase B"/>
    <property type="match status" value="2"/>
</dbReference>
<feature type="domain" description="Glycosyl transferase family 1" evidence="2">
    <location>
        <begin position="193"/>
        <end position="350"/>
    </location>
</feature>
<evidence type="ECO:0000259" key="2">
    <source>
        <dbReference type="Pfam" id="PF00534"/>
    </source>
</evidence>
<proteinExistence type="predicted"/>
<gene>
    <name evidence="3" type="ORF">C4F50_22835</name>
</gene>
<name>A0ABR9TSY0_9FLAO</name>
<evidence type="ECO:0000313" key="3">
    <source>
        <dbReference type="EMBL" id="MBE8727762.1"/>
    </source>
</evidence>
<dbReference type="CDD" id="cd03801">
    <property type="entry name" value="GT4_PimA-like"/>
    <property type="match status" value="1"/>
</dbReference>
<sequence>MKKIIFVTPQFKNGGGNRVFVELSNSISRFGTHKLEIVYPNNSAEINHYKIEADIEIKVIGKLAANMYKKLFNCYLLFKYIINVLKSSDVTIIISDPILSVFLWTIPRKYQNNIVRFIQADDYRIYDDLFVLKNRLFLSIFKLLTLLNYKLKLKYAFNSSFTYKKFVEVSKQRDVRKVIIHPAVDKKIFNNLQREKKEIDDKLSISLIARDHPLKKLDDFLEMWSNLPDKTKSRISDVFLISTDKLERFDLNEFTIIRPQDDYEIANTFKKSDIFISTSLWEGFSLPPLEALHCGMVILSSDSGGVREYAFNTFNASLFEPGNIKELKDGLIELIDNNDKREKYIENGKKTVKEFSWDKSAKELIALVQS</sequence>
<keyword evidence="4" id="KW-1185">Reference proteome</keyword>
<dbReference type="InterPro" id="IPR001296">
    <property type="entry name" value="Glyco_trans_1"/>
</dbReference>
<organism evidence="3 4">
    <name type="scientific">Flavobacterium hungaricum</name>
    <dbReference type="NCBI Taxonomy" id="2082725"/>
    <lineage>
        <taxon>Bacteria</taxon>
        <taxon>Pseudomonadati</taxon>
        <taxon>Bacteroidota</taxon>
        <taxon>Flavobacteriia</taxon>
        <taxon>Flavobacteriales</taxon>
        <taxon>Flavobacteriaceae</taxon>
        <taxon>Flavobacterium</taxon>
    </lineage>
</organism>
<keyword evidence="1" id="KW-0808">Transferase</keyword>